<proteinExistence type="predicted"/>
<gene>
    <name evidence="1" type="ORF">DEIPH_ctg017orf0227</name>
</gene>
<dbReference type="AlphaFoldDB" id="A0A016QSR9"/>
<keyword evidence="2" id="KW-1185">Reference proteome</keyword>
<dbReference type="STRING" id="1476583.DEIPH_ctg017orf0227"/>
<comment type="caution">
    <text evidence="1">The sequence shown here is derived from an EMBL/GenBank/DDBJ whole genome shotgun (WGS) entry which is preliminary data.</text>
</comment>
<dbReference type="Proteomes" id="UP000020492">
    <property type="component" value="Unassembled WGS sequence"/>
</dbReference>
<dbReference type="PATRIC" id="fig|1476583.3.peg.1213"/>
<evidence type="ECO:0000313" key="1">
    <source>
        <dbReference type="EMBL" id="EYB68849.1"/>
    </source>
</evidence>
<protein>
    <submittedName>
        <fullName evidence="1">Uncharacterized protein</fullName>
    </submittedName>
</protein>
<accession>A0A016QSR9</accession>
<evidence type="ECO:0000313" key="2">
    <source>
        <dbReference type="Proteomes" id="UP000020492"/>
    </source>
</evidence>
<sequence length="61" mass="6655">MTRDRRPADTPPRPPVLNELTYVALRLHEAAIRKDGTGALNMATAVASVDAARALLEESRQ</sequence>
<reference evidence="1 2" key="1">
    <citation type="submission" date="2014-03" db="EMBL/GenBank/DDBJ databases">
        <title>Draft genome sequence of Deinococcus phoenicis 1P10ME.</title>
        <authorList>
            <person name="Stepanov V.G."/>
            <person name="Vaishampayan P."/>
            <person name="Venkateswaran K."/>
            <person name="Fox G.E."/>
        </authorList>
    </citation>
    <scope>NUCLEOTIDE SEQUENCE [LARGE SCALE GENOMIC DNA]</scope>
    <source>
        <strain evidence="1 2">1P10ME</strain>
    </source>
</reference>
<dbReference type="RefSeq" id="WP_034355382.1">
    <property type="nucleotide sequence ID" value="NZ_JHAC01000017.1"/>
</dbReference>
<dbReference type="EMBL" id="JHAC01000017">
    <property type="protein sequence ID" value="EYB68849.1"/>
    <property type="molecule type" value="Genomic_DNA"/>
</dbReference>
<organism evidence="1 2">
    <name type="scientific">Deinococcus phoenicis</name>
    <dbReference type="NCBI Taxonomy" id="1476583"/>
    <lineage>
        <taxon>Bacteria</taxon>
        <taxon>Thermotogati</taxon>
        <taxon>Deinococcota</taxon>
        <taxon>Deinococci</taxon>
        <taxon>Deinococcales</taxon>
        <taxon>Deinococcaceae</taxon>
        <taxon>Deinococcus</taxon>
    </lineage>
</organism>
<name>A0A016QSR9_9DEIO</name>